<keyword evidence="3" id="KW-1185">Reference proteome</keyword>
<organism evidence="2 3">
    <name type="scientific">Phakopsora pachyrhizi</name>
    <name type="common">Asian soybean rust disease fungus</name>
    <dbReference type="NCBI Taxonomy" id="170000"/>
    <lineage>
        <taxon>Eukaryota</taxon>
        <taxon>Fungi</taxon>
        <taxon>Dikarya</taxon>
        <taxon>Basidiomycota</taxon>
        <taxon>Pucciniomycotina</taxon>
        <taxon>Pucciniomycetes</taxon>
        <taxon>Pucciniales</taxon>
        <taxon>Phakopsoraceae</taxon>
        <taxon>Phakopsora</taxon>
    </lineage>
</organism>
<evidence type="ECO:0000256" key="1">
    <source>
        <dbReference type="SAM" id="Phobius"/>
    </source>
</evidence>
<keyword evidence="1" id="KW-0812">Transmembrane</keyword>
<name>A0AAV0BEA4_PHAPC</name>
<gene>
    <name evidence="2" type="ORF">PPACK8108_LOCUS19745</name>
</gene>
<dbReference type="AlphaFoldDB" id="A0AAV0BEA4"/>
<accession>A0AAV0BEA4</accession>
<evidence type="ECO:0000313" key="3">
    <source>
        <dbReference type="Proteomes" id="UP001153365"/>
    </source>
</evidence>
<sequence length="153" mass="16512">MVMVMVVLIVMVVVVVIIMVIVVVVIVDNVIVLVIVNMKVDYNDKSLRNLAILINGFRGNLRFFSSALLVNWSTRGFGTFHTWPRIRATSAANFSEFCSASSSACFSATFIASPSVILSVGCSISLRDVPSSAPLRAGAASVSPDIREKDTKI</sequence>
<keyword evidence="1" id="KW-1133">Transmembrane helix</keyword>
<dbReference type="Proteomes" id="UP001153365">
    <property type="component" value="Unassembled WGS sequence"/>
</dbReference>
<feature type="transmembrane region" description="Helical" evidence="1">
    <location>
        <begin position="6"/>
        <end position="36"/>
    </location>
</feature>
<reference evidence="2" key="1">
    <citation type="submission" date="2022-06" db="EMBL/GenBank/DDBJ databases">
        <authorList>
            <consortium name="SYNGENTA / RWTH Aachen University"/>
        </authorList>
    </citation>
    <scope>NUCLEOTIDE SEQUENCE</scope>
</reference>
<proteinExistence type="predicted"/>
<keyword evidence="1" id="KW-0472">Membrane</keyword>
<comment type="caution">
    <text evidence="2">The sequence shown here is derived from an EMBL/GenBank/DDBJ whole genome shotgun (WGS) entry which is preliminary data.</text>
</comment>
<evidence type="ECO:0000313" key="2">
    <source>
        <dbReference type="EMBL" id="CAH7685255.1"/>
    </source>
</evidence>
<protein>
    <submittedName>
        <fullName evidence="2">Uncharacterized protein</fullName>
    </submittedName>
</protein>
<dbReference type="EMBL" id="CALTRL010005716">
    <property type="protein sequence ID" value="CAH7685255.1"/>
    <property type="molecule type" value="Genomic_DNA"/>
</dbReference>